<name>A0A2P2JNZ7_RHIMU</name>
<evidence type="ECO:0000259" key="3">
    <source>
        <dbReference type="PROSITE" id="PS51140"/>
    </source>
</evidence>
<dbReference type="Gene3D" id="1.10.8.10">
    <property type="entry name" value="DNA helicase RuvA subunit, C-terminal domain"/>
    <property type="match status" value="1"/>
</dbReference>
<dbReference type="AlphaFoldDB" id="A0A2P2JNZ7"/>
<sequence length="279" mass="30860">MSAGVCGKRVGFEEFFGSSPSAKRSRWSTFGSSELGSGSEGNPVLDLLLQMFPALDPELVSTIVGNHNNMVDDAVESLRQISSSNVVESNQSECSGSSTVGNCDAVLALSTAPCFCISEKTSGDFDNTKVGSKWVDVFVEEMMKAVDLDDARERAAKILEAFEQNMHSHSRASEELEHASLKQHLQSLLNDNQILKRAVAVQHERILEQEEKMREAQSLKLVLNQCHEQIRGLEVLFFHQLDSVILSFVFYIKCCLMGEFFVGATDGSLCSLKIKRRLD</sequence>
<dbReference type="InterPro" id="IPR009060">
    <property type="entry name" value="UBA-like_sf"/>
</dbReference>
<dbReference type="GO" id="GO:0043130">
    <property type="term" value="F:ubiquitin binding"/>
    <property type="evidence" value="ECO:0007669"/>
    <property type="project" value="InterPro"/>
</dbReference>
<dbReference type="EMBL" id="GGEC01014702">
    <property type="protein sequence ID" value="MBW95185.1"/>
    <property type="molecule type" value="Transcribed_RNA"/>
</dbReference>
<evidence type="ECO:0000256" key="1">
    <source>
        <dbReference type="SAM" id="Coils"/>
    </source>
</evidence>
<accession>A0A2P2JNZ7</accession>
<reference evidence="4" key="1">
    <citation type="submission" date="2018-02" db="EMBL/GenBank/DDBJ databases">
        <title>Rhizophora mucronata_Transcriptome.</title>
        <authorList>
            <person name="Meera S.P."/>
            <person name="Sreeshan A."/>
            <person name="Augustine A."/>
        </authorList>
    </citation>
    <scope>NUCLEOTIDE SEQUENCE</scope>
    <source>
        <tissue evidence="4">Leaf</tissue>
    </source>
</reference>
<feature type="domain" description="CUE" evidence="3">
    <location>
        <begin position="40"/>
        <end position="83"/>
    </location>
</feature>
<dbReference type="CDD" id="cd14279">
    <property type="entry name" value="CUE"/>
    <property type="match status" value="1"/>
</dbReference>
<dbReference type="PANTHER" id="PTHR31245">
    <property type="entry name" value="UBIQUITIN SYSTEM COMPONENT CUE PROTEIN"/>
    <property type="match status" value="1"/>
</dbReference>
<evidence type="ECO:0000313" key="4">
    <source>
        <dbReference type="EMBL" id="MBW95187.1"/>
    </source>
</evidence>
<protein>
    <submittedName>
        <fullName evidence="4">Uncharacterized protein LOC107430974</fullName>
    </submittedName>
</protein>
<dbReference type="SUPFAM" id="SSF46934">
    <property type="entry name" value="UBA-like"/>
    <property type="match status" value="1"/>
</dbReference>
<dbReference type="InterPro" id="IPR003892">
    <property type="entry name" value="CUE"/>
</dbReference>
<feature type="compositionally biased region" description="Polar residues" evidence="2">
    <location>
        <begin position="18"/>
        <end position="30"/>
    </location>
</feature>
<dbReference type="PANTHER" id="PTHR31245:SF16">
    <property type="entry name" value="UDP-GLUCOSE 6-DEHYDROGENASE"/>
    <property type="match status" value="1"/>
</dbReference>
<evidence type="ECO:0000256" key="2">
    <source>
        <dbReference type="SAM" id="MobiDB-lite"/>
    </source>
</evidence>
<dbReference type="PROSITE" id="PS51140">
    <property type="entry name" value="CUE"/>
    <property type="match status" value="1"/>
</dbReference>
<proteinExistence type="predicted"/>
<feature type="region of interest" description="Disordered" evidence="2">
    <location>
        <begin position="18"/>
        <end position="39"/>
    </location>
</feature>
<dbReference type="EMBL" id="GGEC01014704">
    <property type="protein sequence ID" value="MBW95187.1"/>
    <property type="molecule type" value="Transcribed_RNA"/>
</dbReference>
<keyword evidence="1" id="KW-0175">Coiled coil</keyword>
<organism evidence="4">
    <name type="scientific">Rhizophora mucronata</name>
    <name type="common">Asiatic mangrove</name>
    <dbReference type="NCBI Taxonomy" id="61149"/>
    <lineage>
        <taxon>Eukaryota</taxon>
        <taxon>Viridiplantae</taxon>
        <taxon>Streptophyta</taxon>
        <taxon>Embryophyta</taxon>
        <taxon>Tracheophyta</taxon>
        <taxon>Spermatophyta</taxon>
        <taxon>Magnoliopsida</taxon>
        <taxon>eudicotyledons</taxon>
        <taxon>Gunneridae</taxon>
        <taxon>Pentapetalae</taxon>
        <taxon>rosids</taxon>
        <taxon>fabids</taxon>
        <taxon>Malpighiales</taxon>
        <taxon>Rhizophoraceae</taxon>
        <taxon>Rhizophora</taxon>
    </lineage>
</organism>
<feature type="coiled-coil region" evidence="1">
    <location>
        <begin position="159"/>
        <end position="198"/>
    </location>
</feature>